<proteinExistence type="predicted"/>
<name>A0A920BRQ5_9ACTN</name>
<evidence type="ECO:0000313" key="3">
    <source>
        <dbReference type="Proteomes" id="UP000677082"/>
    </source>
</evidence>
<organism evidence="2 3">
    <name type="scientific">Paractinoplanes toevensis</name>
    <dbReference type="NCBI Taxonomy" id="571911"/>
    <lineage>
        <taxon>Bacteria</taxon>
        <taxon>Bacillati</taxon>
        <taxon>Actinomycetota</taxon>
        <taxon>Actinomycetes</taxon>
        <taxon>Micromonosporales</taxon>
        <taxon>Micromonosporaceae</taxon>
        <taxon>Paractinoplanes</taxon>
    </lineage>
</organism>
<accession>A0A920BRQ5</accession>
<protein>
    <recommendedName>
        <fullName evidence="1">SAF domain-containing protein</fullName>
    </recommendedName>
</protein>
<keyword evidence="3" id="KW-1185">Reference proteome</keyword>
<dbReference type="InterPro" id="IPR013974">
    <property type="entry name" value="SAF"/>
</dbReference>
<dbReference type="CDD" id="cd11614">
    <property type="entry name" value="SAF_CpaB_FlgA_like"/>
    <property type="match status" value="1"/>
</dbReference>
<feature type="domain" description="SAF" evidence="1">
    <location>
        <begin position="26"/>
        <end position="89"/>
    </location>
</feature>
<dbReference type="EMBL" id="BOQN01000206">
    <property type="protein sequence ID" value="GIM98250.1"/>
    <property type="molecule type" value="Genomic_DNA"/>
</dbReference>
<dbReference type="Proteomes" id="UP000677082">
    <property type="component" value="Unassembled WGS sequence"/>
</dbReference>
<evidence type="ECO:0000313" key="2">
    <source>
        <dbReference type="EMBL" id="GIM98250.1"/>
    </source>
</evidence>
<dbReference type="AlphaFoldDB" id="A0A920BRQ5"/>
<dbReference type="SMART" id="SM00858">
    <property type="entry name" value="SAF"/>
    <property type="match status" value="1"/>
</dbReference>
<evidence type="ECO:0000259" key="1">
    <source>
        <dbReference type="SMART" id="SM00858"/>
    </source>
</evidence>
<dbReference type="Pfam" id="PF08666">
    <property type="entry name" value="SAF"/>
    <property type="match status" value="1"/>
</dbReference>
<comment type="caution">
    <text evidence="2">The sequence shown here is derived from an EMBL/GenBank/DDBJ whole genome shotgun (WGS) entry which is preliminary data.</text>
</comment>
<reference evidence="2 3" key="1">
    <citation type="submission" date="2021-03" db="EMBL/GenBank/DDBJ databases">
        <title>Whole genome shotgun sequence of Actinoplanes toevensis NBRC 105298.</title>
        <authorList>
            <person name="Komaki H."/>
            <person name="Tamura T."/>
        </authorList>
    </citation>
    <scope>NUCLEOTIDE SEQUENCE [LARGE SCALE GENOMIC DNA]</scope>
    <source>
        <strain evidence="2 3">NBRC 105298</strain>
    </source>
</reference>
<sequence length="191" mass="18686">MLFGALTVLVGAVAGVQVAARVDDRLAVLAVARPVKAGQVIAAADVTTALVSVDAGVATMPASSRSSVIGRIAAMPLAKGMLLGPAQVGPPQWPAAGEALAAVAVKPGRAPDGLAPGMRVTVLIVPQIQPGTAVDTGGAATVRAEATVESVHQTADQNGGLLVTVLTNTEAAQRIAAASGEAALVQHGADG</sequence>
<gene>
    <name evidence="2" type="ORF">Ato02nite_100430</name>
</gene>